<protein>
    <submittedName>
        <fullName evidence="4">Uncharacterized protein LOC101896054</fullName>
    </submittedName>
</protein>
<keyword evidence="1" id="KW-0732">Signal</keyword>
<evidence type="ECO:0000313" key="3">
    <source>
        <dbReference type="Proteomes" id="UP001652621"/>
    </source>
</evidence>
<evidence type="ECO:0000313" key="2">
    <source>
        <dbReference type="EnsemblMetazoa" id="MDOA003869-PA"/>
    </source>
</evidence>
<dbReference type="AlphaFoldDB" id="A0A1I8MDU4"/>
<dbReference type="KEGG" id="mde:101896054"/>
<evidence type="ECO:0000313" key="4">
    <source>
        <dbReference type="RefSeq" id="XP_005179129.1"/>
    </source>
</evidence>
<feature type="signal peptide" evidence="1">
    <location>
        <begin position="1"/>
        <end position="25"/>
    </location>
</feature>
<reference evidence="2" key="1">
    <citation type="submission" date="2020-05" db="UniProtKB">
        <authorList>
            <consortium name="EnsemblMetazoa"/>
        </authorList>
    </citation>
    <scope>IDENTIFICATION</scope>
    <source>
        <strain evidence="2">Aabys</strain>
    </source>
</reference>
<gene>
    <name evidence="2" type="primary">101896054</name>
    <name evidence="4" type="synonym">LOC101896054</name>
</gene>
<accession>A0A1I8MDU4</accession>
<dbReference type="OrthoDB" id="6339926at2759"/>
<dbReference type="RefSeq" id="XP_005179129.1">
    <property type="nucleotide sequence ID" value="XM_005179072.2"/>
</dbReference>
<dbReference type="EnsemblMetazoa" id="MDOA003869-RA">
    <property type="protein sequence ID" value="MDOA003869-PA"/>
    <property type="gene ID" value="MDOA003869"/>
</dbReference>
<dbReference type="STRING" id="7370.A0A1I8MDU4"/>
<evidence type="ECO:0000256" key="1">
    <source>
        <dbReference type="SAM" id="SignalP"/>
    </source>
</evidence>
<dbReference type="Proteomes" id="UP001652621">
    <property type="component" value="Unplaced"/>
</dbReference>
<dbReference type="eggNOG" id="ENOG502TCV5">
    <property type="taxonomic scope" value="Eukaryota"/>
</dbReference>
<proteinExistence type="predicted"/>
<dbReference type="VEuPathDB" id="VectorBase:MDOMA2_001571"/>
<reference evidence="4" key="2">
    <citation type="submission" date="2025-04" db="UniProtKB">
        <authorList>
            <consortium name="RefSeq"/>
        </authorList>
    </citation>
    <scope>IDENTIFICATION</scope>
    <source>
        <strain evidence="4">Aabys</strain>
    </source>
</reference>
<name>A0A1I8MDU4_MUSDO</name>
<dbReference type="GeneID" id="101896054"/>
<feature type="chain" id="PRO_5044560265" evidence="1">
    <location>
        <begin position="26"/>
        <end position="211"/>
    </location>
</feature>
<sequence length="211" mass="24606">MNYFFLISYTLIFFLGLEPQSLCKADDSPGFFVKIAKNVPRLGRRSDKPFTRRFFRNYKIIPRIGRSVEELPKSDSLNNWLDTPFTVHMEKRLHYSPASRFVDQDLSLLQPVNAATLKELIDSHTIARENVKFIHWKDFDRALQMDPELFGKISSIGRTPDQHLKDNLSKENFTPVLKNMMDSDGTDFVLYTQGENDQGVYAPEFLRYNIM</sequence>
<keyword evidence="3" id="KW-1185">Reference proteome</keyword>
<dbReference type="VEuPathDB" id="VectorBase:MDOA003869"/>
<organism evidence="2">
    <name type="scientific">Musca domestica</name>
    <name type="common">House fly</name>
    <dbReference type="NCBI Taxonomy" id="7370"/>
    <lineage>
        <taxon>Eukaryota</taxon>
        <taxon>Metazoa</taxon>
        <taxon>Ecdysozoa</taxon>
        <taxon>Arthropoda</taxon>
        <taxon>Hexapoda</taxon>
        <taxon>Insecta</taxon>
        <taxon>Pterygota</taxon>
        <taxon>Neoptera</taxon>
        <taxon>Endopterygota</taxon>
        <taxon>Diptera</taxon>
        <taxon>Brachycera</taxon>
        <taxon>Muscomorpha</taxon>
        <taxon>Muscoidea</taxon>
        <taxon>Muscidae</taxon>
        <taxon>Musca</taxon>
    </lineage>
</organism>